<sequence length="186" mass="21010">MPSYTKFNIEASEVCMTYFRSYGAQFIYMILSVVGVAISIYLTIAHYDKVPVVCSTSGIVNCERVLSSSFSVVPGTTIPISVPGLLWFLVSGALAFAAWKIWSQERLLKIVEAIWFATGVLTALYLVYAELVYLHNICAWCTVLHIIMLVMFLVAVFQLTQSQEYDEDYYEDEEEAEVPQVSRRAN</sequence>
<dbReference type="AlphaFoldDB" id="A0A401ZAL3"/>
<dbReference type="GO" id="GO:0016491">
    <property type="term" value="F:oxidoreductase activity"/>
    <property type="evidence" value="ECO:0007669"/>
    <property type="project" value="UniProtKB-KW"/>
</dbReference>
<keyword evidence="4" id="KW-0874">Quinone</keyword>
<dbReference type="PANTHER" id="PTHR34573">
    <property type="entry name" value="VKC DOMAIN-CONTAINING PROTEIN"/>
    <property type="match status" value="1"/>
</dbReference>
<dbReference type="PANTHER" id="PTHR34573:SF1">
    <property type="entry name" value="VITAMIN K EPOXIDE REDUCTASE DOMAIN-CONTAINING PROTEIN"/>
    <property type="match status" value="1"/>
</dbReference>
<dbReference type="Gene3D" id="1.20.1440.130">
    <property type="entry name" value="VKOR domain"/>
    <property type="match status" value="1"/>
</dbReference>
<feature type="transmembrane region" description="Helical" evidence="10">
    <location>
        <begin position="110"/>
        <end position="128"/>
    </location>
</feature>
<evidence type="ECO:0000259" key="11">
    <source>
        <dbReference type="SMART" id="SM00756"/>
    </source>
</evidence>
<evidence type="ECO:0000256" key="8">
    <source>
        <dbReference type="ARBA" id="ARBA00023157"/>
    </source>
</evidence>
<keyword evidence="6" id="KW-0560">Oxidoreductase</keyword>
<protein>
    <recommendedName>
        <fullName evidence="11">Vitamin K epoxide reductase domain-containing protein</fullName>
    </recommendedName>
</protein>
<dbReference type="EMBL" id="BIFQ01000001">
    <property type="protein sequence ID" value="GCE03828.1"/>
    <property type="molecule type" value="Genomic_DNA"/>
</dbReference>
<keyword evidence="7 10" id="KW-0472">Membrane</keyword>
<keyword evidence="3 10" id="KW-0812">Transmembrane</keyword>
<evidence type="ECO:0000256" key="2">
    <source>
        <dbReference type="ARBA" id="ARBA00006214"/>
    </source>
</evidence>
<evidence type="ECO:0000256" key="3">
    <source>
        <dbReference type="ARBA" id="ARBA00022692"/>
    </source>
</evidence>
<feature type="transmembrane region" description="Helical" evidence="10">
    <location>
        <begin position="26"/>
        <end position="47"/>
    </location>
</feature>
<evidence type="ECO:0000256" key="5">
    <source>
        <dbReference type="ARBA" id="ARBA00022989"/>
    </source>
</evidence>
<evidence type="ECO:0000256" key="4">
    <source>
        <dbReference type="ARBA" id="ARBA00022719"/>
    </source>
</evidence>
<reference evidence="13" key="1">
    <citation type="submission" date="2018-12" db="EMBL/GenBank/DDBJ databases">
        <title>Tengunoibacter tsumagoiensis gen. nov., sp. nov., Dictyobacter kobayashii sp. nov., D. alpinus sp. nov., and D. joshuensis sp. nov. and description of Dictyobacteraceae fam. nov. within the order Ktedonobacterales isolated from Tengu-no-mugimeshi.</title>
        <authorList>
            <person name="Wang C.M."/>
            <person name="Zheng Y."/>
            <person name="Sakai Y."/>
            <person name="Toyoda A."/>
            <person name="Minakuchi Y."/>
            <person name="Abe K."/>
            <person name="Yokota A."/>
            <person name="Yabe S."/>
        </authorList>
    </citation>
    <scope>NUCLEOTIDE SEQUENCE [LARGE SCALE GENOMIC DNA]</scope>
    <source>
        <strain evidence="13">S-27</strain>
    </source>
</reference>
<dbReference type="SMART" id="SM00756">
    <property type="entry name" value="VKc"/>
    <property type="match status" value="1"/>
</dbReference>
<dbReference type="GO" id="GO:0016020">
    <property type="term" value="C:membrane"/>
    <property type="evidence" value="ECO:0007669"/>
    <property type="project" value="UniProtKB-SubCell"/>
</dbReference>
<gene>
    <name evidence="12" type="ORF">KDAU_11570</name>
</gene>
<evidence type="ECO:0000256" key="10">
    <source>
        <dbReference type="SAM" id="Phobius"/>
    </source>
</evidence>
<feature type="transmembrane region" description="Helical" evidence="10">
    <location>
        <begin position="134"/>
        <end position="157"/>
    </location>
</feature>
<comment type="caution">
    <text evidence="12">The sequence shown here is derived from an EMBL/GenBank/DDBJ whole genome shotgun (WGS) entry which is preliminary data.</text>
</comment>
<feature type="domain" description="Vitamin K epoxide reductase" evidence="11">
    <location>
        <begin position="21"/>
        <end position="159"/>
    </location>
</feature>
<name>A0A401ZAL3_9CHLR</name>
<dbReference type="InterPro" id="IPR012932">
    <property type="entry name" value="VKOR"/>
</dbReference>
<keyword evidence="5 10" id="KW-1133">Transmembrane helix</keyword>
<dbReference type="InterPro" id="IPR038354">
    <property type="entry name" value="VKOR_sf"/>
</dbReference>
<evidence type="ECO:0000313" key="12">
    <source>
        <dbReference type="EMBL" id="GCE03828.1"/>
    </source>
</evidence>
<dbReference type="Proteomes" id="UP000287224">
    <property type="component" value="Unassembled WGS sequence"/>
</dbReference>
<dbReference type="Pfam" id="PF07884">
    <property type="entry name" value="VKOR"/>
    <property type="match status" value="1"/>
</dbReference>
<proteinExistence type="inferred from homology"/>
<evidence type="ECO:0000313" key="13">
    <source>
        <dbReference type="Proteomes" id="UP000287224"/>
    </source>
</evidence>
<organism evidence="12 13">
    <name type="scientific">Dictyobacter aurantiacus</name>
    <dbReference type="NCBI Taxonomy" id="1936993"/>
    <lineage>
        <taxon>Bacteria</taxon>
        <taxon>Bacillati</taxon>
        <taxon>Chloroflexota</taxon>
        <taxon>Ktedonobacteria</taxon>
        <taxon>Ktedonobacterales</taxon>
        <taxon>Dictyobacteraceae</taxon>
        <taxon>Dictyobacter</taxon>
    </lineage>
</organism>
<evidence type="ECO:0000256" key="7">
    <source>
        <dbReference type="ARBA" id="ARBA00023136"/>
    </source>
</evidence>
<keyword evidence="8" id="KW-1015">Disulfide bond</keyword>
<keyword evidence="9" id="KW-0676">Redox-active center</keyword>
<comment type="subcellular location">
    <subcellularLocation>
        <location evidence="1">Membrane</location>
        <topology evidence="1">Multi-pass membrane protein</topology>
    </subcellularLocation>
</comment>
<keyword evidence="13" id="KW-1185">Reference proteome</keyword>
<accession>A0A401ZAL3</accession>
<dbReference type="CDD" id="cd12918">
    <property type="entry name" value="VKOR_arc"/>
    <property type="match status" value="1"/>
</dbReference>
<evidence type="ECO:0000256" key="6">
    <source>
        <dbReference type="ARBA" id="ARBA00023002"/>
    </source>
</evidence>
<dbReference type="GO" id="GO:0048038">
    <property type="term" value="F:quinone binding"/>
    <property type="evidence" value="ECO:0007669"/>
    <property type="project" value="UniProtKB-KW"/>
</dbReference>
<evidence type="ECO:0000256" key="9">
    <source>
        <dbReference type="ARBA" id="ARBA00023284"/>
    </source>
</evidence>
<evidence type="ECO:0000256" key="1">
    <source>
        <dbReference type="ARBA" id="ARBA00004141"/>
    </source>
</evidence>
<comment type="similarity">
    <text evidence="2">Belongs to the VKOR family.</text>
</comment>
<feature type="transmembrane region" description="Helical" evidence="10">
    <location>
        <begin position="78"/>
        <end position="98"/>
    </location>
</feature>